<reference evidence="2 3" key="1">
    <citation type="submission" date="2017-07" db="EMBL/GenBank/DDBJ databases">
        <authorList>
            <person name="Shaffer M.A."/>
            <person name="Abrahamson P.A."/>
            <person name="Bills J.L."/>
            <person name="Cantu C."/>
            <person name="Miller S.E."/>
            <person name="Nayek S."/>
            <person name="Suri N."/>
            <person name="Layton S.R."/>
            <person name="Hughes L.E."/>
            <person name="Garlena R.A."/>
            <person name="Russell D.A."/>
            <person name="Pope W.H."/>
            <person name="Jacobs-Sera D."/>
            <person name="Hendrix R.W."/>
            <person name="Hatfull G.F."/>
        </authorList>
    </citation>
    <scope>NUCLEOTIDE SEQUENCE [LARGE SCALE GENOMIC DNA]</scope>
</reference>
<gene>
    <name evidence="2" type="ORF">SEA_DRGREY_76</name>
</gene>
<evidence type="ECO:0000256" key="1">
    <source>
        <dbReference type="SAM" id="MobiDB-lite"/>
    </source>
</evidence>
<evidence type="ECO:0000313" key="3">
    <source>
        <dbReference type="Proteomes" id="UP000226383"/>
    </source>
</evidence>
<organism evidence="2 3">
    <name type="scientific">Streptomyces phage DrGrey</name>
    <dbReference type="NCBI Taxonomy" id="2024284"/>
    <lineage>
        <taxon>Viruses</taxon>
        <taxon>Duplodnaviria</taxon>
        <taxon>Heunggongvirae</taxon>
        <taxon>Uroviricota</taxon>
        <taxon>Caudoviricetes</taxon>
        <taxon>Rimavirus</taxon>
        <taxon>Rimavirus drgrey</taxon>
    </lineage>
</organism>
<protein>
    <submittedName>
        <fullName evidence="2">Uncharacterized protein</fullName>
    </submittedName>
</protein>
<name>A0A223LJN9_9CAUD</name>
<dbReference type="Proteomes" id="UP000226383">
    <property type="component" value="Segment"/>
</dbReference>
<keyword evidence="3" id="KW-1185">Reference proteome</keyword>
<dbReference type="OrthoDB" id="25963at10239"/>
<feature type="compositionally biased region" description="Polar residues" evidence="1">
    <location>
        <begin position="307"/>
        <end position="331"/>
    </location>
</feature>
<evidence type="ECO:0000313" key="2">
    <source>
        <dbReference type="EMBL" id="ASU03988.1"/>
    </source>
</evidence>
<accession>A0A223LJN9</accession>
<dbReference type="EMBL" id="MF467948">
    <property type="protein sequence ID" value="ASU03988.1"/>
    <property type="molecule type" value="Genomic_DNA"/>
</dbReference>
<feature type="region of interest" description="Disordered" evidence="1">
    <location>
        <begin position="307"/>
        <end position="340"/>
    </location>
</feature>
<sequence length="340" mass="37956">MSNTPIFDALLAEYDDRKCKEILNTLSTPFMSTVKPPLPKRSVAQLITPPETDPEFTKQLQEFIQTAPMQILEGTPAGSFIKSMDVIKDDDTGELMLEAEVLTPVGEPVTIDHGPNDLLGYAQRDAAATNAIFNGMRPKLAWVDEWQSGDPDEDEIYVAPSKPITFDRVEAELKTDMAAEAVRARQLALYQHGVMEGREKAAQLHDDRFVPPMTEKTMPSWIADEVRESNEALSDPELMDPDEIDPVPPYVRISENIHVKDLEESGYTLPQFFQKLATKFREEHPDAENLTIHREDELDGTITISVTGTTPEQTDESVNAASNNADSTSTVKPLWVTNEE</sequence>
<proteinExistence type="predicted"/>